<feature type="domain" description="Aldehyde ferredoxin oxidoreductase N-terminal" evidence="9">
    <location>
        <begin position="5"/>
        <end position="209"/>
    </location>
</feature>
<reference evidence="10" key="1">
    <citation type="submission" date="2020-07" db="EMBL/GenBank/DDBJ databases">
        <title>Genomic analysis of a strain of Sedimentibacter Hydroxybenzoicus DSM7310.</title>
        <authorList>
            <person name="Ma S."/>
        </authorList>
    </citation>
    <scope>NUCLEOTIDE SEQUENCE</scope>
    <source>
        <strain evidence="10">DSM 7310</strain>
    </source>
</reference>
<keyword evidence="5" id="KW-0560">Oxidoreductase</keyword>
<dbReference type="Proteomes" id="UP000611629">
    <property type="component" value="Unassembled WGS sequence"/>
</dbReference>
<evidence type="ECO:0000313" key="11">
    <source>
        <dbReference type="Proteomes" id="UP000611629"/>
    </source>
</evidence>
<dbReference type="InterPro" id="IPR013983">
    <property type="entry name" value="Ald_Fedxn_OxRdtase_N"/>
</dbReference>
<accession>A0A974GVG4</accession>
<evidence type="ECO:0000256" key="1">
    <source>
        <dbReference type="ARBA" id="ARBA00001966"/>
    </source>
</evidence>
<proteinExistence type="inferred from homology"/>
<keyword evidence="6" id="KW-0408">Iron</keyword>
<dbReference type="PANTHER" id="PTHR30038">
    <property type="entry name" value="ALDEHYDE FERREDOXIN OXIDOREDUCTASE"/>
    <property type="match status" value="1"/>
</dbReference>
<evidence type="ECO:0000259" key="9">
    <source>
        <dbReference type="SMART" id="SM00790"/>
    </source>
</evidence>
<dbReference type="InterPro" id="IPR051919">
    <property type="entry name" value="W-dependent_AOR"/>
</dbReference>
<dbReference type="InterPro" id="IPR036503">
    <property type="entry name" value="Ald_Fedxn_OxRdtase_N_sf"/>
</dbReference>
<evidence type="ECO:0000256" key="3">
    <source>
        <dbReference type="ARBA" id="ARBA00022485"/>
    </source>
</evidence>
<evidence type="ECO:0000256" key="4">
    <source>
        <dbReference type="ARBA" id="ARBA00022723"/>
    </source>
</evidence>
<evidence type="ECO:0000256" key="6">
    <source>
        <dbReference type="ARBA" id="ARBA00023004"/>
    </source>
</evidence>
<dbReference type="GO" id="GO:0009055">
    <property type="term" value="F:electron transfer activity"/>
    <property type="evidence" value="ECO:0007669"/>
    <property type="project" value="InterPro"/>
</dbReference>
<evidence type="ECO:0000313" key="10">
    <source>
        <dbReference type="EMBL" id="NYB73343.1"/>
    </source>
</evidence>
<comment type="caution">
    <text evidence="10">The sequence shown here is derived from an EMBL/GenBank/DDBJ whole genome shotgun (WGS) entry which is preliminary data.</text>
</comment>
<dbReference type="Pfam" id="PF02730">
    <property type="entry name" value="AFOR_N"/>
    <property type="match status" value="1"/>
</dbReference>
<dbReference type="InterPro" id="IPR001203">
    <property type="entry name" value="OxRdtase_Ald_Fedxn_C"/>
</dbReference>
<dbReference type="Gene3D" id="1.10.569.10">
    <property type="entry name" value="Aldehyde Ferredoxin Oxidoreductase Protein, subunit A, domain 2"/>
    <property type="match status" value="1"/>
</dbReference>
<dbReference type="InterPro" id="IPR013984">
    <property type="entry name" value="Ald_Fedxn_OxRdtase_dom2"/>
</dbReference>
<keyword evidence="3" id="KW-0004">4Fe-4S</keyword>
<keyword evidence="7" id="KW-0411">Iron-sulfur</keyword>
<dbReference type="SMART" id="SM00790">
    <property type="entry name" value="AFOR_N"/>
    <property type="match status" value="1"/>
</dbReference>
<keyword evidence="11" id="KW-1185">Reference proteome</keyword>
<evidence type="ECO:0000256" key="7">
    <source>
        <dbReference type="ARBA" id="ARBA00023014"/>
    </source>
</evidence>
<dbReference type="Gene3D" id="3.60.9.10">
    <property type="entry name" value="Aldehyde ferredoxin oxidoreductase, N-terminal domain"/>
    <property type="match status" value="1"/>
</dbReference>
<dbReference type="EMBL" id="JACBNQ010000002">
    <property type="protein sequence ID" value="NYB73343.1"/>
    <property type="molecule type" value="Genomic_DNA"/>
</dbReference>
<evidence type="ECO:0000256" key="5">
    <source>
        <dbReference type="ARBA" id="ARBA00023002"/>
    </source>
</evidence>
<dbReference type="InterPro" id="IPR013985">
    <property type="entry name" value="Ald_Fedxn_OxRdtase_dom3"/>
</dbReference>
<protein>
    <submittedName>
        <fullName evidence="10">Aldehyde ferredoxin oxidoreductase family protein</fullName>
    </submittedName>
</protein>
<name>A0A974GVG4_SEDHY</name>
<dbReference type="GO" id="GO:0051539">
    <property type="term" value="F:4 iron, 4 sulfur cluster binding"/>
    <property type="evidence" value="ECO:0007669"/>
    <property type="project" value="UniProtKB-KW"/>
</dbReference>
<comment type="cofactor">
    <cofactor evidence="8">
        <name>tungstopterin</name>
        <dbReference type="ChEBI" id="CHEBI:30402"/>
    </cofactor>
</comment>
<dbReference type="InterPro" id="IPR036021">
    <property type="entry name" value="Tungsten_al_ferr_oxy-like_C"/>
</dbReference>
<dbReference type="GO" id="GO:0016625">
    <property type="term" value="F:oxidoreductase activity, acting on the aldehyde or oxo group of donors, iron-sulfur protein as acceptor"/>
    <property type="evidence" value="ECO:0007669"/>
    <property type="project" value="InterPro"/>
</dbReference>
<dbReference type="RefSeq" id="WP_179237022.1">
    <property type="nucleotide sequence ID" value="NZ_JACBNQ010000002.1"/>
</dbReference>
<dbReference type="SUPFAM" id="SSF56228">
    <property type="entry name" value="Aldehyde ferredoxin oxidoreductase, N-terminal domain"/>
    <property type="match status" value="1"/>
</dbReference>
<evidence type="ECO:0000256" key="8">
    <source>
        <dbReference type="ARBA" id="ARBA00049934"/>
    </source>
</evidence>
<comment type="similarity">
    <text evidence="2">Belongs to the AOR/FOR family.</text>
</comment>
<dbReference type="AlphaFoldDB" id="A0A974GVG4"/>
<dbReference type="Gene3D" id="1.10.599.10">
    <property type="entry name" value="Aldehyde Ferredoxin Oxidoreductase Protein, subunit A, domain 3"/>
    <property type="match status" value="1"/>
</dbReference>
<gene>
    <name evidence="10" type="ORF">HZF24_04235</name>
</gene>
<dbReference type="Pfam" id="PF01314">
    <property type="entry name" value="AFOR_C"/>
    <property type="match status" value="1"/>
</dbReference>
<comment type="cofactor">
    <cofactor evidence="1">
        <name>[4Fe-4S] cluster</name>
        <dbReference type="ChEBI" id="CHEBI:49883"/>
    </cofactor>
</comment>
<evidence type="ECO:0000256" key="2">
    <source>
        <dbReference type="ARBA" id="ARBA00011032"/>
    </source>
</evidence>
<sequence length="641" mass="71036">MRKVNECVVLHVNLEDKSHFTEVFNEEDMKKYLGGRGIASLILYRDVPKNTDPYGQDNILVFAPGTLVGTNAPTAGRTTVIGKSPATGLFMKANMGGHWGAELKYTGYDALVIHGNSKEWVNLVITDNEILFESADCYLGLGVQETTEQIEEKYKDMPGISVCCIGQSGENLVKYAGIFNSMYNTAARGGLGTVMGAKKIKAISCYGRTGIRLHDTKKYLEVVEYVQQKIKNIGRCTYYKEYGTAGGMIGLNESGTLPVRNFQAGNMDNVYDISGQAIMEQGNFLRWESCFGCTISCKRYCKTTTKYIGTESGGPEYETISVFGAGCEVVDMDACLRANYLTNVYGLDCISTGAVIQWAMETAENGLLPNKFTDPATGIEYNLEFGNAEAMLILIDMIAFRRGIGDLLAEGVKIASERVGGESWKWAVESKGLEQSRVETRNSKAYALAFATNPRGPDHLYGQPMAEGGFSPEMRAIIKHITGDEKYAVPGSTEMKPEIVVWHEESYVMTDALGFCSRATLSTYAILPEDMAMLFESGTGIKMSEDDIFESARRVINLERSFNMREGVRRASDTLPWRLMNESIKNPKGDRSMNSTEELNNMLDQYYIIREWDETGLPLLGTIKKYGLDTIIREGDYDNGN</sequence>
<dbReference type="GO" id="GO:0046872">
    <property type="term" value="F:metal ion binding"/>
    <property type="evidence" value="ECO:0007669"/>
    <property type="project" value="UniProtKB-KW"/>
</dbReference>
<dbReference type="SUPFAM" id="SSF48310">
    <property type="entry name" value="Aldehyde ferredoxin oxidoreductase, C-terminal domains"/>
    <property type="match status" value="1"/>
</dbReference>
<dbReference type="PANTHER" id="PTHR30038:SF0">
    <property type="entry name" value="TUNGSTEN-CONTAINING ALDEHYDE FERREDOXIN OXIDOREDUCTASE"/>
    <property type="match status" value="1"/>
</dbReference>
<keyword evidence="4" id="KW-0479">Metal-binding</keyword>
<organism evidence="10 11">
    <name type="scientific">Sedimentibacter hydroxybenzoicus DSM 7310</name>
    <dbReference type="NCBI Taxonomy" id="1123245"/>
    <lineage>
        <taxon>Bacteria</taxon>
        <taxon>Bacillati</taxon>
        <taxon>Bacillota</taxon>
        <taxon>Tissierellia</taxon>
        <taxon>Sedimentibacter</taxon>
    </lineage>
</organism>